<keyword evidence="10" id="KW-1185">Reference proteome</keyword>
<keyword evidence="5 7" id="KW-1133">Transmembrane helix</keyword>
<protein>
    <submittedName>
        <fullName evidence="9">ABC transporter permease</fullName>
    </submittedName>
</protein>
<reference evidence="10" key="1">
    <citation type="journal article" date="2019" name="Int. J. Syst. Evol. Microbiol.">
        <title>The Global Catalogue of Microorganisms (GCM) 10K type strain sequencing project: providing services to taxonomists for standard genome sequencing and annotation.</title>
        <authorList>
            <consortium name="The Broad Institute Genomics Platform"/>
            <consortium name="The Broad Institute Genome Sequencing Center for Infectious Disease"/>
            <person name="Wu L."/>
            <person name="Ma J."/>
        </authorList>
    </citation>
    <scope>NUCLEOTIDE SEQUENCE [LARGE SCALE GENOMIC DNA]</scope>
    <source>
        <strain evidence="10">JCM 3272</strain>
    </source>
</reference>
<dbReference type="Pfam" id="PF00528">
    <property type="entry name" value="BPD_transp_1"/>
    <property type="match status" value="1"/>
</dbReference>
<evidence type="ECO:0000256" key="1">
    <source>
        <dbReference type="ARBA" id="ARBA00004651"/>
    </source>
</evidence>
<dbReference type="InterPro" id="IPR000515">
    <property type="entry name" value="MetI-like"/>
</dbReference>
<dbReference type="SUPFAM" id="SSF161098">
    <property type="entry name" value="MetI-like"/>
    <property type="match status" value="1"/>
</dbReference>
<dbReference type="Proteomes" id="UP001501444">
    <property type="component" value="Unassembled WGS sequence"/>
</dbReference>
<evidence type="ECO:0000256" key="6">
    <source>
        <dbReference type="ARBA" id="ARBA00023136"/>
    </source>
</evidence>
<feature type="transmembrane region" description="Helical" evidence="7">
    <location>
        <begin position="301"/>
        <end position="324"/>
    </location>
</feature>
<feature type="transmembrane region" description="Helical" evidence="7">
    <location>
        <begin position="116"/>
        <end position="139"/>
    </location>
</feature>
<evidence type="ECO:0000256" key="2">
    <source>
        <dbReference type="ARBA" id="ARBA00022448"/>
    </source>
</evidence>
<comment type="similarity">
    <text evidence="7">Belongs to the binding-protein-dependent transport system permease family.</text>
</comment>
<proteinExistence type="inferred from homology"/>
<evidence type="ECO:0000259" key="8">
    <source>
        <dbReference type="PROSITE" id="PS50928"/>
    </source>
</evidence>
<feature type="transmembrane region" description="Helical" evidence="7">
    <location>
        <begin position="22"/>
        <end position="48"/>
    </location>
</feature>
<gene>
    <name evidence="9" type="ORF">GCM10010170_101810</name>
</gene>
<evidence type="ECO:0000256" key="4">
    <source>
        <dbReference type="ARBA" id="ARBA00022692"/>
    </source>
</evidence>
<dbReference type="InterPro" id="IPR045621">
    <property type="entry name" value="BPD_transp_1_N"/>
</dbReference>
<sequence length="333" mass="35323">MTQTAAQAGRPRTRRAPRRLPYLVRQLGTLVVTLFAITVVIFGLTAIAGDPARDILGQYATDAQVTAFQQIHGLDKPVVVRYLDWLGGLFRGDLGISYQSNGPVWDVISPRLGPSIVLVLFAWLLTVVVAVPIGLYSGVRLRGRKDASLTFVTLIVAAFPEFVLGLILAIVLGIWLGWLPVDSTAVSAGGLFDSPTAYVLPGVTIALGTVPYIIRLMRANAREVASETYVRAAVLRGVTEPSLSLRHILPNAAPPVVTALGLQFAGLIGGVVVAETLFGFPGMGQLLAQSAASRDAPVVEALALMIGALFVIANLVADAIVVYVTPKLRDAVR</sequence>
<organism evidence="9 10">
    <name type="scientific">Dactylosporangium salmoneum</name>
    <dbReference type="NCBI Taxonomy" id="53361"/>
    <lineage>
        <taxon>Bacteria</taxon>
        <taxon>Bacillati</taxon>
        <taxon>Actinomycetota</taxon>
        <taxon>Actinomycetes</taxon>
        <taxon>Micromonosporales</taxon>
        <taxon>Micromonosporaceae</taxon>
        <taxon>Dactylosporangium</taxon>
    </lineage>
</organism>
<keyword evidence="3" id="KW-1003">Cell membrane</keyword>
<dbReference type="Pfam" id="PF19300">
    <property type="entry name" value="BPD_transp_1_N"/>
    <property type="match status" value="1"/>
</dbReference>
<dbReference type="PANTHER" id="PTHR43163">
    <property type="entry name" value="DIPEPTIDE TRANSPORT SYSTEM PERMEASE PROTEIN DPPB-RELATED"/>
    <property type="match status" value="1"/>
</dbReference>
<dbReference type="Gene3D" id="1.10.3720.10">
    <property type="entry name" value="MetI-like"/>
    <property type="match status" value="1"/>
</dbReference>
<evidence type="ECO:0000256" key="5">
    <source>
        <dbReference type="ARBA" id="ARBA00022989"/>
    </source>
</evidence>
<feature type="transmembrane region" description="Helical" evidence="7">
    <location>
        <begin position="151"/>
        <end position="176"/>
    </location>
</feature>
<dbReference type="PROSITE" id="PS50928">
    <property type="entry name" value="ABC_TM1"/>
    <property type="match status" value="1"/>
</dbReference>
<feature type="transmembrane region" description="Helical" evidence="7">
    <location>
        <begin position="256"/>
        <end position="281"/>
    </location>
</feature>
<dbReference type="InterPro" id="IPR035906">
    <property type="entry name" value="MetI-like_sf"/>
</dbReference>
<evidence type="ECO:0000313" key="10">
    <source>
        <dbReference type="Proteomes" id="UP001501444"/>
    </source>
</evidence>
<keyword evidence="6 7" id="KW-0472">Membrane</keyword>
<feature type="domain" description="ABC transmembrane type-1" evidence="8">
    <location>
        <begin position="112"/>
        <end position="317"/>
    </location>
</feature>
<accession>A0ABP5UZ98</accession>
<evidence type="ECO:0000256" key="3">
    <source>
        <dbReference type="ARBA" id="ARBA00022475"/>
    </source>
</evidence>
<comment type="caution">
    <text evidence="9">The sequence shown here is derived from an EMBL/GenBank/DDBJ whole genome shotgun (WGS) entry which is preliminary data.</text>
</comment>
<dbReference type="RefSeq" id="WP_344619970.1">
    <property type="nucleotide sequence ID" value="NZ_BAAARV010000120.1"/>
</dbReference>
<keyword evidence="4 7" id="KW-0812">Transmembrane</keyword>
<dbReference type="PANTHER" id="PTHR43163:SF3">
    <property type="entry name" value="PEPTIDE ABC TRANSPORTER PERMEASE PROTEIN"/>
    <property type="match status" value="1"/>
</dbReference>
<feature type="transmembrane region" description="Helical" evidence="7">
    <location>
        <begin position="196"/>
        <end position="214"/>
    </location>
</feature>
<evidence type="ECO:0000313" key="9">
    <source>
        <dbReference type="EMBL" id="GAA2389905.1"/>
    </source>
</evidence>
<dbReference type="CDD" id="cd06261">
    <property type="entry name" value="TM_PBP2"/>
    <property type="match status" value="1"/>
</dbReference>
<comment type="subcellular location">
    <subcellularLocation>
        <location evidence="1 7">Cell membrane</location>
        <topology evidence="1 7">Multi-pass membrane protein</topology>
    </subcellularLocation>
</comment>
<dbReference type="EMBL" id="BAAARV010000120">
    <property type="protein sequence ID" value="GAA2389905.1"/>
    <property type="molecule type" value="Genomic_DNA"/>
</dbReference>
<keyword evidence="2 7" id="KW-0813">Transport</keyword>
<name>A0ABP5UZ98_9ACTN</name>
<evidence type="ECO:0000256" key="7">
    <source>
        <dbReference type="RuleBase" id="RU363032"/>
    </source>
</evidence>